<name>A0ABV6MSR1_9PSEU</name>
<dbReference type="SUPFAM" id="SSF103473">
    <property type="entry name" value="MFS general substrate transporter"/>
    <property type="match status" value="1"/>
</dbReference>
<feature type="transmembrane region" description="Helical" evidence="7">
    <location>
        <begin position="42"/>
        <end position="63"/>
    </location>
</feature>
<feature type="transmembrane region" description="Helical" evidence="7">
    <location>
        <begin position="210"/>
        <end position="231"/>
    </location>
</feature>
<evidence type="ECO:0000313" key="9">
    <source>
        <dbReference type="Proteomes" id="UP001589810"/>
    </source>
</evidence>
<feature type="transmembrane region" description="Helical" evidence="7">
    <location>
        <begin position="338"/>
        <end position="357"/>
    </location>
</feature>
<evidence type="ECO:0000256" key="7">
    <source>
        <dbReference type="SAM" id="Phobius"/>
    </source>
</evidence>
<sequence>MFGALRRSDFRWWFGTQVLSASGTMTQGVAVSWLVLRLNSNALFLSLVTVCTMAPLIPLGPWAGSLVDHVDRRRLLMLTQSLLATLSLLLAVLVATDTIQLWMLFTISFLAGSISAVDAPARQVFVRDLVGGQGVASAVSLNEVVVNVSRVLGPSLGGVLLSTAGITWCFVVNGLSFVAPLIVLLFTVTRSETIDRPARERGAVLAGLRYVAGQPAILACIVLAAAAGMLFNLGVALPVLATSVWHLDGAGFGTLMAAFGIGALPGAAMAAATTWPTGRRVRTLAVATGLSAMLVGYAPQPVLGYAGMALAGFTSIWFIATANTLVQLDVDPAMRGRVMGVWTMALPGMLPVTSVLAGGITEWLGPQTGFAASGVAVLGTVAVGWQALGRHRSSEDRSALTS</sequence>
<keyword evidence="2" id="KW-0813">Transport</keyword>
<keyword evidence="6 7" id="KW-0472">Membrane</keyword>
<dbReference type="PANTHER" id="PTHR23513:SF11">
    <property type="entry name" value="STAPHYLOFERRIN A TRANSPORTER"/>
    <property type="match status" value="1"/>
</dbReference>
<gene>
    <name evidence="8" type="ORF">ACFFH7_17730</name>
</gene>
<feature type="transmembrane region" description="Helical" evidence="7">
    <location>
        <begin position="75"/>
        <end position="93"/>
    </location>
</feature>
<evidence type="ECO:0000256" key="1">
    <source>
        <dbReference type="ARBA" id="ARBA00004651"/>
    </source>
</evidence>
<proteinExistence type="predicted"/>
<dbReference type="EMBL" id="JBHLUD010000004">
    <property type="protein sequence ID" value="MFC0543348.1"/>
    <property type="molecule type" value="Genomic_DNA"/>
</dbReference>
<feature type="transmembrane region" description="Helical" evidence="7">
    <location>
        <begin position="12"/>
        <end position="36"/>
    </location>
</feature>
<dbReference type="RefSeq" id="WP_273941746.1">
    <property type="nucleotide sequence ID" value="NZ_CP097263.1"/>
</dbReference>
<evidence type="ECO:0000256" key="4">
    <source>
        <dbReference type="ARBA" id="ARBA00022692"/>
    </source>
</evidence>
<feature type="transmembrane region" description="Helical" evidence="7">
    <location>
        <begin position="283"/>
        <end position="299"/>
    </location>
</feature>
<protein>
    <submittedName>
        <fullName evidence="8">MFS transporter</fullName>
    </submittedName>
</protein>
<evidence type="ECO:0000256" key="2">
    <source>
        <dbReference type="ARBA" id="ARBA00022448"/>
    </source>
</evidence>
<feature type="transmembrane region" description="Helical" evidence="7">
    <location>
        <begin position="369"/>
        <end position="388"/>
    </location>
</feature>
<evidence type="ECO:0000256" key="6">
    <source>
        <dbReference type="ARBA" id="ARBA00023136"/>
    </source>
</evidence>
<dbReference type="Gene3D" id="1.20.1250.20">
    <property type="entry name" value="MFS general substrate transporter like domains"/>
    <property type="match status" value="1"/>
</dbReference>
<dbReference type="PANTHER" id="PTHR23513">
    <property type="entry name" value="INTEGRAL MEMBRANE EFFLUX PROTEIN-RELATED"/>
    <property type="match status" value="1"/>
</dbReference>
<feature type="transmembrane region" description="Helical" evidence="7">
    <location>
        <begin position="251"/>
        <end position="271"/>
    </location>
</feature>
<reference evidence="8 9" key="1">
    <citation type="submission" date="2024-09" db="EMBL/GenBank/DDBJ databases">
        <authorList>
            <person name="Sun Q."/>
            <person name="Mori K."/>
        </authorList>
    </citation>
    <scope>NUCLEOTIDE SEQUENCE [LARGE SCALE GENOMIC DNA]</scope>
    <source>
        <strain evidence="8 9">TBRC 1432</strain>
    </source>
</reference>
<dbReference type="CDD" id="cd06173">
    <property type="entry name" value="MFS_MefA_like"/>
    <property type="match status" value="1"/>
</dbReference>
<evidence type="ECO:0000313" key="8">
    <source>
        <dbReference type="EMBL" id="MFC0543348.1"/>
    </source>
</evidence>
<organism evidence="8 9">
    <name type="scientific">Kutzneria chonburiensis</name>
    <dbReference type="NCBI Taxonomy" id="1483604"/>
    <lineage>
        <taxon>Bacteria</taxon>
        <taxon>Bacillati</taxon>
        <taxon>Actinomycetota</taxon>
        <taxon>Actinomycetes</taxon>
        <taxon>Pseudonocardiales</taxon>
        <taxon>Pseudonocardiaceae</taxon>
        <taxon>Kutzneria</taxon>
    </lineage>
</organism>
<evidence type="ECO:0000256" key="3">
    <source>
        <dbReference type="ARBA" id="ARBA00022475"/>
    </source>
</evidence>
<feature type="transmembrane region" description="Helical" evidence="7">
    <location>
        <begin position="305"/>
        <end position="326"/>
    </location>
</feature>
<dbReference type="InterPro" id="IPR036259">
    <property type="entry name" value="MFS_trans_sf"/>
</dbReference>
<dbReference type="Pfam" id="PF05977">
    <property type="entry name" value="MFS_3"/>
    <property type="match status" value="1"/>
</dbReference>
<evidence type="ECO:0000256" key="5">
    <source>
        <dbReference type="ARBA" id="ARBA00022989"/>
    </source>
</evidence>
<feature type="transmembrane region" description="Helical" evidence="7">
    <location>
        <begin position="99"/>
        <end position="117"/>
    </location>
</feature>
<dbReference type="InterPro" id="IPR010290">
    <property type="entry name" value="TM_effector"/>
</dbReference>
<comment type="subcellular location">
    <subcellularLocation>
        <location evidence="1">Cell membrane</location>
        <topology evidence="1">Multi-pass membrane protein</topology>
    </subcellularLocation>
</comment>
<keyword evidence="9" id="KW-1185">Reference proteome</keyword>
<comment type="caution">
    <text evidence="8">The sequence shown here is derived from an EMBL/GenBank/DDBJ whole genome shotgun (WGS) entry which is preliminary data.</text>
</comment>
<keyword evidence="4 7" id="KW-0812">Transmembrane</keyword>
<feature type="transmembrane region" description="Helical" evidence="7">
    <location>
        <begin position="165"/>
        <end position="189"/>
    </location>
</feature>
<accession>A0ABV6MSR1</accession>
<keyword evidence="5 7" id="KW-1133">Transmembrane helix</keyword>
<dbReference type="Proteomes" id="UP001589810">
    <property type="component" value="Unassembled WGS sequence"/>
</dbReference>
<keyword evidence="3" id="KW-1003">Cell membrane</keyword>